<evidence type="ECO:0000313" key="1">
    <source>
        <dbReference type="EMBL" id="QYC39046.1"/>
    </source>
</evidence>
<protein>
    <submittedName>
        <fullName evidence="1">Uncharacterized protein</fullName>
    </submittedName>
</protein>
<accession>A0ABX8TWF9</accession>
<dbReference type="Pfam" id="PF22091">
    <property type="entry name" value="DUF6941"/>
    <property type="match status" value="1"/>
</dbReference>
<name>A0ABX8TWF9_9ACTN</name>
<dbReference type="Proteomes" id="UP000824681">
    <property type="component" value="Chromosome"/>
</dbReference>
<evidence type="ECO:0000313" key="2">
    <source>
        <dbReference type="Proteomes" id="UP000824681"/>
    </source>
</evidence>
<dbReference type="EMBL" id="CP068985">
    <property type="protein sequence ID" value="QYC39046.1"/>
    <property type="molecule type" value="Genomic_DNA"/>
</dbReference>
<proteinExistence type="predicted"/>
<sequence>MLCDAANADAATGKLNLLGAGWSLTGPAVPMSAVAGFIRLPWDEAHGEDLSFLLQIVDNSGEPVRPFTDNNEPFRIGGKFTLPDPEQAEEAAKTVPLNISFAFPLPPLPLMPGCTYRWILEAQDKEVASVAFTVRTDPSAG</sequence>
<reference evidence="1 2" key="1">
    <citation type="journal article" date="2021" name="ACS Chem. Biol.">
        <title>Genomic-Led Discovery of a Novel Glycopeptide Antibiotic by Nonomuraea coxensis DSM 45129.</title>
        <authorList>
            <person name="Yushchuk O."/>
            <person name="Vior N.M."/>
            <person name="Andreo-Vidal A."/>
            <person name="Berini F."/>
            <person name="Ruckert C."/>
            <person name="Busche T."/>
            <person name="Binda E."/>
            <person name="Kalinowski J."/>
            <person name="Truman A.W."/>
            <person name="Marinelli F."/>
        </authorList>
    </citation>
    <scope>NUCLEOTIDE SEQUENCE [LARGE SCALE GENOMIC DNA]</scope>
    <source>
        <strain evidence="1 2">DSM 45129</strain>
    </source>
</reference>
<organism evidence="1 2">
    <name type="scientific">Nonomuraea coxensis DSM 45129</name>
    <dbReference type="NCBI Taxonomy" id="1122611"/>
    <lineage>
        <taxon>Bacteria</taxon>
        <taxon>Bacillati</taxon>
        <taxon>Actinomycetota</taxon>
        <taxon>Actinomycetes</taxon>
        <taxon>Streptosporangiales</taxon>
        <taxon>Streptosporangiaceae</taxon>
        <taxon>Nonomuraea</taxon>
    </lineage>
</organism>
<dbReference type="InterPro" id="IPR054221">
    <property type="entry name" value="DUF6941"/>
</dbReference>
<gene>
    <name evidence="1" type="ORF">Nocox_07100</name>
</gene>
<keyword evidence="2" id="KW-1185">Reference proteome</keyword>